<dbReference type="NCBIfam" id="TIGR00199">
    <property type="entry name" value="PncC_domain"/>
    <property type="match status" value="1"/>
</dbReference>
<dbReference type="InterPro" id="IPR036653">
    <property type="entry name" value="CinA-like_C"/>
</dbReference>
<gene>
    <name evidence="2" type="ORF">BWR60_05075</name>
</gene>
<organism evidence="2 3">
    <name type="scientific">Inquilinus limosus</name>
    <dbReference type="NCBI Taxonomy" id="171674"/>
    <lineage>
        <taxon>Bacteria</taxon>
        <taxon>Pseudomonadati</taxon>
        <taxon>Pseudomonadota</taxon>
        <taxon>Alphaproteobacteria</taxon>
        <taxon>Rhodospirillales</taxon>
        <taxon>Rhodospirillaceae</taxon>
        <taxon>Inquilinus</taxon>
    </lineage>
</organism>
<evidence type="ECO:0000259" key="1">
    <source>
        <dbReference type="Pfam" id="PF02464"/>
    </source>
</evidence>
<dbReference type="Proteomes" id="UP000196655">
    <property type="component" value="Unassembled WGS sequence"/>
</dbReference>
<dbReference type="EMBL" id="NHON01000006">
    <property type="protein sequence ID" value="OWJ68275.1"/>
    <property type="molecule type" value="Genomic_DNA"/>
</dbReference>
<dbReference type="Pfam" id="PF02464">
    <property type="entry name" value="CinA"/>
    <property type="match status" value="1"/>
</dbReference>
<keyword evidence="3" id="KW-1185">Reference proteome</keyword>
<protein>
    <submittedName>
        <fullName evidence="2">Damage-inducible protein CinA</fullName>
    </submittedName>
</protein>
<evidence type="ECO:0000313" key="2">
    <source>
        <dbReference type="EMBL" id="OWJ68275.1"/>
    </source>
</evidence>
<comment type="caution">
    <text evidence="2">The sequence shown here is derived from an EMBL/GenBank/DDBJ whole genome shotgun (WGS) entry which is preliminary data.</text>
</comment>
<name>A0A211ZSM9_9PROT</name>
<evidence type="ECO:0000313" key="3">
    <source>
        <dbReference type="Proteomes" id="UP000196655"/>
    </source>
</evidence>
<proteinExistence type="predicted"/>
<dbReference type="Gene3D" id="3.90.950.20">
    <property type="entry name" value="CinA-like"/>
    <property type="match status" value="1"/>
</dbReference>
<reference evidence="3" key="1">
    <citation type="submission" date="2017-05" db="EMBL/GenBank/DDBJ databases">
        <authorList>
            <person name="Macchi M."/>
            <person name="Festa S."/>
            <person name="Coppotelli B.M."/>
            <person name="Morelli I.S."/>
        </authorList>
    </citation>
    <scope>NUCLEOTIDE SEQUENCE [LARGE SCALE GENOMIC DNA]</scope>
    <source>
        <strain evidence="3">I</strain>
    </source>
</reference>
<sequence length="172" mass="16793">MIDDADLALAAQVLDACRAAGLMLATAESCTGGLVAAALTAIAGSSDVVERGFVTYSNAAKAELLGVPAPLIADKGAVSAEVAAAMAEGAVTHAKVGLAVSVTGIAGPGGATPGKPVGLVHFGLARPGVATRTERRVFAGDRTAVRAQAMRLALELLLAGAQAAKTASPHAG</sequence>
<dbReference type="SUPFAM" id="SSF142433">
    <property type="entry name" value="CinA-like"/>
    <property type="match status" value="1"/>
</dbReference>
<dbReference type="STRING" id="1122125.GCA_000423185_03639"/>
<dbReference type="RefSeq" id="WP_088149925.1">
    <property type="nucleotide sequence ID" value="NZ_NHON01000006.1"/>
</dbReference>
<dbReference type="AlphaFoldDB" id="A0A211ZSM9"/>
<dbReference type="OrthoDB" id="9801454at2"/>
<dbReference type="InterPro" id="IPR008136">
    <property type="entry name" value="CinA_C"/>
</dbReference>
<feature type="domain" description="CinA C-terminal" evidence="1">
    <location>
        <begin position="8"/>
        <end position="158"/>
    </location>
</feature>
<accession>A0A211ZSM9</accession>